<dbReference type="Pfam" id="PF00166">
    <property type="entry name" value="Cpn10"/>
    <property type="match status" value="1"/>
</dbReference>
<dbReference type="InterPro" id="IPR018369">
    <property type="entry name" value="Chaprnonin_Cpn10_CS"/>
</dbReference>
<keyword evidence="2 3" id="KW-0143">Chaperone</keyword>
<dbReference type="InterPro" id="IPR020818">
    <property type="entry name" value="Chaperonin_GroES"/>
</dbReference>
<dbReference type="SUPFAM" id="SSF50129">
    <property type="entry name" value="GroES-like"/>
    <property type="match status" value="1"/>
</dbReference>
<comment type="subunit">
    <text evidence="3">Heptamer of 7 subunits arranged in a ring. Interacts with the chaperonin GroEL.</text>
</comment>
<dbReference type="PANTHER" id="PTHR10772">
    <property type="entry name" value="10 KDA HEAT SHOCK PROTEIN"/>
    <property type="match status" value="1"/>
</dbReference>
<dbReference type="PANTHER" id="PTHR10772:SF58">
    <property type="entry name" value="CO-CHAPERONIN GROES"/>
    <property type="match status" value="1"/>
</dbReference>
<comment type="caution">
    <text evidence="5">The sequence shown here is derived from an EMBL/GenBank/DDBJ whole genome shotgun (WGS) entry which is preliminary data.</text>
</comment>
<reference evidence="5 6" key="1">
    <citation type="submission" date="2020-04" db="EMBL/GenBank/DDBJ databases">
        <title>MicrobeNet Type strains.</title>
        <authorList>
            <person name="Nicholson A.C."/>
        </authorList>
    </citation>
    <scope>NUCLEOTIDE SEQUENCE [LARGE SCALE GENOMIC DNA]</scope>
    <source>
        <strain evidence="5 6">CCUG 61472</strain>
    </source>
</reference>
<evidence type="ECO:0000256" key="1">
    <source>
        <dbReference type="ARBA" id="ARBA00006975"/>
    </source>
</evidence>
<dbReference type="PROSITE" id="PS00681">
    <property type="entry name" value="CHAPERONINS_CPN10"/>
    <property type="match status" value="1"/>
</dbReference>
<evidence type="ECO:0000313" key="5">
    <source>
        <dbReference type="EMBL" id="NKZ24367.1"/>
    </source>
</evidence>
<evidence type="ECO:0000256" key="2">
    <source>
        <dbReference type="ARBA" id="ARBA00023186"/>
    </source>
</evidence>
<gene>
    <name evidence="3" type="primary">groES</name>
    <name evidence="3" type="synonym">groS</name>
    <name evidence="5" type="ORF">HF964_06080</name>
</gene>
<dbReference type="GO" id="GO:0046872">
    <property type="term" value="F:metal ion binding"/>
    <property type="evidence" value="ECO:0007669"/>
    <property type="project" value="TreeGrafter"/>
</dbReference>
<dbReference type="InterPro" id="IPR011032">
    <property type="entry name" value="GroES-like_sf"/>
</dbReference>
<dbReference type="GO" id="GO:0005524">
    <property type="term" value="F:ATP binding"/>
    <property type="evidence" value="ECO:0007669"/>
    <property type="project" value="InterPro"/>
</dbReference>
<dbReference type="SMART" id="SM00883">
    <property type="entry name" value="Cpn10"/>
    <property type="match status" value="1"/>
</dbReference>
<dbReference type="GO" id="GO:0005737">
    <property type="term" value="C:cytoplasm"/>
    <property type="evidence" value="ECO:0007669"/>
    <property type="project" value="UniProtKB-SubCell"/>
</dbReference>
<proteinExistence type="inferred from homology"/>
<dbReference type="RefSeq" id="WP_168722156.1">
    <property type="nucleotide sequence ID" value="NZ_JAAXPN010000005.1"/>
</dbReference>
<sequence>MLKPLGDRVILQVEKEQEKSIGGIVIAGATEEKPMTAKVVAVGNGYLLQDGTITHLTVNEGDTVIFDKFAGSEVKYDDNEYLVVHEKDIIAIVD</sequence>
<dbReference type="InterPro" id="IPR037124">
    <property type="entry name" value="Chaperonin_GroES_sf"/>
</dbReference>
<dbReference type="PRINTS" id="PR00297">
    <property type="entry name" value="CHAPERONIN10"/>
</dbReference>
<dbReference type="GO" id="GO:0051082">
    <property type="term" value="F:unfolded protein binding"/>
    <property type="evidence" value="ECO:0007669"/>
    <property type="project" value="TreeGrafter"/>
</dbReference>
<dbReference type="FunFam" id="2.30.33.40:FF:000001">
    <property type="entry name" value="10 kDa chaperonin"/>
    <property type="match status" value="1"/>
</dbReference>
<comment type="similarity">
    <text evidence="1 3 4">Belongs to the GroES chaperonin family.</text>
</comment>
<comment type="subcellular location">
    <subcellularLocation>
        <location evidence="3">Cytoplasm</location>
    </subcellularLocation>
</comment>
<dbReference type="NCBIfam" id="NF001534">
    <property type="entry name" value="PRK00364.2-5"/>
    <property type="match status" value="1"/>
</dbReference>
<dbReference type="Gene3D" id="2.30.33.40">
    <property type="entry name" value="GroES chaperonin"/>
    <property type="match status" value="1"/>
</dbReference>
<dbReference type="CDD" id="cd00320">
    <property type="entry name" value="cpn10"/>
    <property type="match status" value="1"/>
</dbReference>
<dbReference type="AlphaFoldDB" id="A0A7X6N2Z2"/>
<dbReference type="EMBL" id="JAAXPN010000005">
    <property type="protein sequence ID" value="NKZ24367.1"/>
    <property type="molecule type" value="Genomic_DNA"/>
</dbReference>
<dbReference type="Proteomes" id="UP000549765">
    <property type="component" value="Unassembled WGS sequence"/>
</dbReference>
<evidence type="ECO:0000256" key="3">
    <source>
        <dbReference type="HAMAP-Rule" id="MF_00580"/>
    </source>
</evidence>
<comment type="function">
    <text evidence="3 4">Together with the chaperonin GroEL, plays an essential role in assisting protein folding. The GroEL-GroES system forms a nano-cage that allows encapsulation of the non-native substrate proteins and provides a physical environment optimized to promote and accelerate protein folding. GroES binds to the apical surface of the GroEL ring, thereby capping the opening of the GroEL channel.</text>
</comment>
<dbReference type="GO" id="GO:0051087">
    <property type="term" value="F:protein-folding chaperone binding"/>
    <property type="evidence" value="ECO:0007669"/>
    <property type="project" value="TreeGrafter"/>
</dbReference>
<accession>A0A7X6N2Z2</accession>
<name>A0A7X6N2Z2_9LACO</name>
<organism evidence="5 6">
    <name type="scientific">Periweissella fabalis</name>
    <dbReference type="NCBI Taxonomy" id="1070421"/>
    <lineage>
        <taxon>Bacteria</taxon>
        <taxon>Bacillati</taxon>
        <taxon>Bacillota</taxon>
        <taxon>Bacilli</taxon>
        <taxon>Lactobacillales</taxon>
        <taxon>Lactobacillaceae</taxon>
        <taxon>Periweissella</taxon>
    </lineage>
</organism>
<keyword evidence="6" id="KW-1185">Reference proteome</keyword>
<keyword evidence="3" id="KW-0963">Cytoplasm</keyword>
<dbReference type="GO" id="GO:0044183">
    <property type="term" value="F:protein folding chaperone"/>
    <property type="evidence" value="ECO:0007669"/>
    <property type="project" value="InterPro"/>
</dbReference>
<dbReference type="HAMAP" id="MF_00580">
    <property type="entry name" value="CH10"/>
    <property type="match status" value="1"/>
</dbReference>
<protein>
    <recommendedName>
        <fullName evidence="3">Co-chaperonin GroES</fullName>
    </recommendedName>
    <alternativeName>
        <fullName evidence="3">10 kDa chaperonin</fullName>
    </alternativeName>
    <alternativeName>
        <fullName evidence="3">Chaperonin-10</fullName>
        <shortName evidence="3">Cpn10</shortName>
    </alternativeName>
</protein>
<dbReference type="NCBIfam" id="NF001531">
    <property type="entry name" value="PRK00364.2-2"/>
    <property type="match status" value="1"/>
</dbReference>
<evidence type="ECO:0000256" key="4">
    <source>
        <dbReference type="RuleBase" id="RU000535"/>
    </source>
</evidence>
<evidence type="ECO:0000313" key="6">
    <source>
        <dbReference type="Proteomes" id="UP000549765"/>
    </source>
</evidence>